<dbReference type="EMBL" id="LBWK01000001">
    <property type="protein sequence ID" value="KKR06429.1"/>
    <property type="molecule type" value="Genomic_DNA"/>
</dbReference>
<protein>
    <submittedName>
        <fullName evidence="1">Uncharacterized protein</fullName>
    </submittedName>
</protein>
<proteinExistence type="predicted"/>
<gene>
    <name evidence="1" type="ORF">UT34_C0001G0470</name>
</gene>
<dbReference type="AlphaFoldDB" id="A0A0G0MQX0"/>
<evidence type="ECO:0000313" key="1">
    <source>
        <dbReference type="EMBL" id="KKR06429.1"/>
    </source>
</evidence>
<dbReference type="Proteomes" id="UP000034799">
    <property type="component" value="Unassembled WGS sequence"/>
</dbReference>
<sequence>MWHVISYYYIMYTVQKYGTPIPPVMAFGSEIFGQDMVASDASETMEALKPFCRVAAMTIKILGNDLLLDMGYEAEKGALTDVEAGFLFGFYEDVSTFVKMHADDEVPEGINSRVKVTAFSSSKETNAPAVDALVFENLDDGNIIILKDNGHDIIVIVPDGYYDNLLLLDDLADVNKSKKMSDIERRIGIGYYGNVKLATLLHGNRSVVSDRLFDLVERYTSN</sequence>
<dbReference type="STRING" id="1619100.UT34_C0001G0470"/>
<comment type="caution">
    <text evidence="1">The sequence shown here is derived from an EMBL/GenBank/DDBJ whole genome shotgun (WGS) entry which is preliminary data.</text>
</comment>
<organism evidence="1 2">
    <name type="scientific">candidate division WS6 bacterium GW2011_GWF2_39_15</name>
    <dbReference type="NCBI Taxonomy" id="1619100"/>
    <lineage>
        <taxon>Bacteria</taxon>
        <taxon>Candidatus Dojkabacteria</taxon>
    </lineage>
</organism>
<reference evidence="1 2" key="1">
    <citation type="journal article" date="2015" name="Nature">
        <title>rRNA introns, odd ribosomes, and small enigmatic genomes across a large radiation of phyla.</title>
        <authorList>
            <person name="Brown C.T."/>
            <person name="Hug L.A."/>
            <person name="Thomas B.C."/>
            <person name="Sharon I."/>
            <person name="Castelle C.J."/>
            <person name="Singh A."/>
            <person name="Wilkins M.J."/>
            <person name="Williams K.H."/>
            <person name="Banfield J.F."/>
        </authorList>
    </citation>
    <scope>NUCLEOTIDE SEQUENCE [LARGE SCALE GENOMIC DNA]</scope>
</reference>
<dbReference type="PATRIC" id="fig|1619100.3.peg.476"/>
<evidence type="ECO:0000313" key="2">
    <source>
        <dbReference type="Proteomes" id="UP000034799"/>
    </source>
</evidence>
<accession>A0A0G0MQX0</accession>
<name>A0A0G0MQX0_9BACT</name>